<reference evidence="2 3" key="2">
    <citation type="submission" date="2008-10" db="EMBL/GenBank/DDBJ databases">
        <authorList>
            <person name="Fulton L."/>
            <person name="Clifton S."/>
            <person name="Fulton B."/>
            <person name="Xu J."/>
            <person name="Minx P."/>
            <person name="Pepin K.H."/>
            <person name="Johnson M."/>
            <person name="Bhonagiri V."/>
            <person name="Nash W.E."/>
            <person name="Mardis E.R."/>
            <person name="Wilson R.K."/>
        </authorList>
    </citation>
    <scope>NUCLEOTIDE SEQUENCE [LARGE SCALE GENOMIC DNA]</scope>
    <source>
        <strain evidence="2 3">ATCC 29098</strain>
    </source>
</reference>
<comment type="caution">
    <text evidence="2">The sequence shown here is derived from an EMBL/GenBank/DDBJ whole genome shotgun (WGS) entry which is preliminary data.</text>
</comment>
<evidence type="ECO:0000313" key="3">
    <source>
        <dbReference type="Proteomes" id="UP000003676"/>
    </source>
</evidence>
<sequence>MEGRSGDGLRSKAAASTFLRDRSPLPPQAYIQHIGKSSCT</sequence>
<feature type="compositionally biased region" description="Basic and acidic residues" evidence="1">
    <location>
        <begin position="1"/>
        <end position="10"/>
    </location>
</feature>
<proteinExistence type="predicted"/>
<accession>B6WU00</accession>
<reference evidence="2 3" key="1">
    <citation type="submission" date="2008-10" db="EMBL/GenBank/DDBJ databases">
        <title>Draft genome sequence of Desulvovibrio piger (ATCC 29098).</title>
        <authorList>
            <person name="Sudarsanam P."/>
            <person name="Ley R."/>
            <person name="Guruge J."/>
            <person name="Turnbaugh P.J."/>
            <person name="Mahowald M."/>
            <person name="Liep D."/>
            <person name="Gordon J."/>
        </authorList>
    </citation>
    <scope>NUCLEOTIDE SEQUENCE [LARGE SCALE GENOMIC DNA]</scope>
    <source>
        <strain evidence="2 3">ATCC 29098</strain>
    </source>
</reference>
<evidence type="ECO:0000313" key="2">
    <source>
        <dbReference type="EMBL" id="EEB33544.1"/>
    </source>
</evidence>
<dbReference type="Proteomes" id="UP000003676">
    <property type="component" value="Unassembled WGS sequence"/>
</dbReference>
<dbReference type="EMBL" id="ABXU01000039">
    <property type="protein sequence ID" value="EEB33544.1"/>
    <property type="molecule type" value="Genomic_DNA"/>
</dbReference>
<name>B6WU00_9BACT</name>
<organism evidence="2 3">
    <name type="scientific">Desulfovibrio piger ATCC 29098</name>
    <dbReference type="NCBI Taxonomy" id="411464"/>
    <lineage>
        <taxon>Bacteria</taxon>
        <taxon>Pseudomonadati</taxon>
        <taxon>Thermodesulfobacteriota</taxon>
        <taxon>Desulfovibrionia</taxon>
        <taxon>Desulfovibrionales</taxon>
        <taxon>Desulfovibrionaceae</taxon>
        <taxon>Desulfovibrio</taxon>
    </lineage>
</organism>
<gene>
    <name evidence="2" type="ORF">DESPIG_01558</name>
</gene>
<dbReference type="HOGENOM" id="CLU_3288544_0_0_7"/>
<protein>
    <submittedName>
        <fullName evidence="2">Uncharacterized protein</fullName>
    </submittedName>
</protein>
<feature type="region of interest" description="Disordered" evidence="1">
    <location>
        <begin position="1"/>
        <end position="40"/>
    </location>
</feature>
<evidence type="ECO:0000256" key="1">
    <source>
        <dbReference type="SAM" id="MobiDB-lite"/>
    </source>
</evidence>
<dbReference type="AlphaFoldDB" id="B6WU00"/>